<sequence length="56" mass="6380">MRCILILPSFDLMAPITAMAATSATIRQLLRRRLRDGLLGLIYPKPTPENLQRMKL</sequence>
<accession>A0ABW4E0K1</accession>
<evidence type="ECO:0000256" key="1">
    <source>
        <dbReference type="SAM" id="SignalP"/>
    </source>
</evidence>
<feature type="signal peptide" evidence="1">
    <location>
        <begin position="1"/>
        <end position="20"/>
    </location>
</feature>
<dbReference type="Proteomes" id="UP001597302">
    <property type="component" value="Unassembled WGS sequence"/>
</dbReference>
<keyword evidence="3" id="KW-1185">Reference proteome</keyword>
<reference evidence="3" key="1">
    <citation type="journal article" date="2019" name="Int. J. Syst. Evol. Microbiol.">
        <title>The Global Catalogue of Microorganisms (GCM) 10K type strain sequencing project: providing services to taxonomists for standard genome sequencing and annotation.</title>
        <authorList>
            <consortium name="The Broad Institute Genomics Platform"/>
            <consortium name="The Broad Institute Genome Sequencing Center for Infectious Disease"/>
            <person name="Wu L."/>
            <person name="Ma J."/>
        </authorList>
    </citation>
    <scope>NUCLEOTIDE SEQUENCE [LARGE SCALE GENOMIC DNA]</scope>
    <source>
        <strain evidence="3">CCM 8875</strain>
    </source>
</reference>
<dbReference type="RefSeq" id="WP_165571167.1">
    <property type="nucleotide sequence ID" value="NZ_CBCSAJ010000048.1"/>
</dbReference>
<protein>
    <submittedName>
        <fullName evidence="2">Uncharacterized protein</fullName>
    </submittedName>
</protein>
<dbReference type="EMBL" id="JBHTOQ010000034">
    <property type="protein sequence ID" value="MFD1482656.1"/>
    <property type="molecule type" value="Genomic_DNA"/>
</dbReference>
<name>A0ABW4E0K1_9RHOB</name>
<keyword evidence="1" id="KW-0732">Signal</keyword>
<comment type="caution">
    <text evidence="2">The sequence shown here is derived from an EMBL/GenBank/DDBJ whole genome shotgun (WGS) entry which is preliminary data.</text>
</comment>
<proteinExistence type="predicted"/>
<feature type="chain" id="PRO_5046519076" evidence="1">
    <location>
        <begin position="21"/>
        <end position="56"/>
    </location>
</feature>
<evidence type="ECO:0000313" key="2">
    <source>
        <dbReference type="EMBL" id="MFD1482656.1"/>
    </source>
</evidence>
<evidence type="ECO:0000313" key="3">
    <source>
        <dbReference type="Proteomes" id="UP001597302"/>
    </source>
</evidence>
<organism evidence="2 3">
    <name type="scientific">Paracoccus nototheniae</name>
    <dbReference type="NCBI Taxonomy" id="2489002"/>
    <lineage>
        <taxon>Bacteria</taxon>
        <taxon>Pseudomonadati</taxon>
        <taxon>Pseudomonadota</taxon>
        <taxon>Alphaproteobacteria</taxon>
        <taxon>Rhodobacterales</taxon>
        <taxon>Paracoccaceae</taxon>
        <taxon>Paracoccus</taxon>
    </lineage>
</organism>
<gene>
    <name evidence="2" type="ORF">ACFQ5P_15280</name>
</gene>